<gene>
    <name evidence="6" type="ORF">PQQ63_23680</name>
</gene>
<dbReference type="InterPro" id="IPR036390">
    <property type="entry name" value="WH_DNA-bd_sf"/>
</dbReference>
<feature type="domain" description="HTH lysR-type" evidence="5">
    <location>
        <begin position="1"/>
        <end position="60"/>
    </location>
</feature>
<evidence type="ECO:0000256" key="3">
    <source>
        <dbReference type="ARBA" id="ARBA00023125"/>
    </source>
</evidence>
<comment type="caution">
    <text evidence="6">The sequence shown here is derived from an EMBL/GenBank/DDBJ whole genome shotgun (WGS) entry which is preliminary data.</text>
</comment>
<dbReference type="InterPro" id="IPR050950">
    <property type="entry name" value="HTH-type_LysR_regulators"/>
</dbReference>
<protein>
    <submittedName>
        <fullName evidence="6">LysR family transcriptional regulator</fullName>
    </submittedName>
</protein>
<dbReference type="SUPFAM" id="SSF46785">
    <property type="entry name" value="Winged helix' DNA-binding domain"/>
    <property type="match status" value="1"/>
</dbReference>
<evidence type="ECO:0000313" key="6">
    <source>
        <dbReference type="EMBL" id="MFM0639693.1"/>
    </source>
</evidence>
<dbReference type="Gene3D" id="1.10.10.10">
    <property type="entry name" value="Winged helix-like DNA-binding domain superfamily/Winged helix DNA-binding domain"/>
    <property type="match status" value="1"/>
</dbReference>
<dbReference type="Gene3D" id="3.40.190.290">
    <property type="match status" value="1"/>
</dbReference>
<dbReference type="CDD" id="cd08421">
    <property type="entry name" value="PBP2_LTTR_like_1"/>
    <property type="match status" value="1"/>
</dbReference>
<accession>A0ABW9DYT3</accession>
<comment type="similarity">
    <text evidence="1">Belongs to the LysR transcriptional regulatory family.</text>
</comment>
<organism evidence="6 7">
    <name type="scientific">Paraburkholderia metrosideri</name>
    <dbReference type="NCBI Taxonomy" id="580937"/>
    <lineage>
        <taxon>Bacteria</taxon>
        <taxon>Pseudomonadati</taxon>
        <taxon>Pseudomonadota</taxon>
        <taxon>Betaproteobacteria</taxon>
        <taxon>Burkholderiales</taxon>
        <taxon>Burkholderiaceae</taxon>
        <taxon>Paraburkholderia</taxon>
    </lineage>
</organism>
<proteinExistence type="inferred from homology"/>
<dbReference type="RefSeq" id="WP_408236615.1">
    <property type="nucleotide sequence ID" value="NZ_JAQQCF010000022.1"/>
</dbReference>
<evidence type="ECO:0000259" key="5">
    <source>
        <dbReference type="PROSITE" id="PS50931"/>
    </source>
</evidence>
<name>A0ABW9DYT3_9BURK</name>
<dbReference type="Proteomes" id="UP001629432">
    <property type="component" value="Unassembled WGS sequence"/>
</dbReference>
<dbReference type="Pfam" id="PF03466">
    <property type="entry name" value="LysR_substrate"/>
    <property type="match status" value="1"/>
</dbReference>
<dbReference type="Pfam" id="PF00126">
    <property type="entry name" value="HTH_1"/>
    <property type="match status" value="1"/>
</dbReference>
<dbReference type="PANTHER" id="PTHR30419">
    <property type="entry name" value="HTH-TYPE TRANSCRIPTIONAL REGULATOR YBHD"/>
    <property type="match status" value="1"/>
</dbReference>
<dbReference type="InterPro" id="IPR036388">
    <property type="entry name" value="WH-like_DNA-bd_sf"/>
</dbReference>
<evidence type="ECO:0000256" key="4">
    <source>
        <dbReference type="ARBA" id="ARBA00023163"/>
    </source>
</evidence>
<keyword evidence="4" id="KW-0804">Transcription</keyword>
<sequence>MRFDIVNLRLFVAIAEAGSITHGAARVNLAVGSASGRMKQMEEAVGVPLLARERLGVRLTDAGLTLLRHARITLASIQRMTDDLDQFAHGLRGTVRLLANTNALTEYLPVPVSHFLASHPSVNIDIEEKKSGEIVGALVEGMADIGIVAATSDLGDLQSFPFATDHLCAIAPASLGDFSHAVAVSFENLLEYDFVGYTRGAAIQTFLDERAQSVHRKIRQRIELGSFDAICRLVENGVGVSIVPESAARRCKRTMSVRVLRLKDDWAVREMRVCVLDRDVMPVYAQQLLEHLIASAERQEQ</sequence>
<reference evidence="6 7" key="1">
    <citation type="journal article" date="2024" name="Chem. Sci.">
        <title>Discovery of megapolipeptins by genome mining of a Burkholderiales bacteria collection.</title>
        <authorList>
            <person name="Paulo B.S."/>
            <person name="Recchia M.J.J."/>
            <person name="Lee S."/>
            <person name="Fergusson C.H."/>
            <person name="Romanowski S.B."/>
            <person name="Hernandez A."/>
            <person name="Krull N."/>
            <person name="Liu D.Y."/>
            <person name="Cavanagh H."/>
            <person name="Bos A."/>
            <person name="Gray C.A."/>
            <person name="Murphy B.T."/>
            <person name="Linington R.G."/>
            <person name="Eustaquio A.S."/>
        </authorList>
    </citation>
    <scope>NUCLEOTIDE SEQUENCE [LARGE SCALE GENOMIC DNA]</scope>
    <source>
        <strain evidence="6 7">RL17-338-BIC-A</strain>
    </source>
</reference>
<dbReference type="PANTHER" id="PTHR30419:SF2">
    <property type="entry name" value="LYSR FAMILY TRANSCRIPTIONAL REGULATOR"/>
    <property type="match status" value="1"/>
</dbReference>
<evidence type="ECO:0000256" key="2">
    <source>
        <dbReference type="ARBA" id="ARBA00023015"/>
    </source>
</evidence>
<keyword evidence="3" id="KW-0238">DNA-binding</keyword>
<keyword evidence="7" id="KW-1185">Reference proteome</keyword>
<dbReference type="SUPFAM" id="SSF53850">
    <property type="entry name" value="Periplasmic binding protein-like II"/>
    <property type="match status" value="1"/>
</dbReference>
<keyword evidence="2" id="KW-0805">Transcription regulation</keyword>
<evidence type="ECO:0000256" key="1">
    <source>
        <dbReference type="ARBA" id="ARBA00009437"/>
    </source>
</evidence>
<dbReference type="InterPro" id="IPR000847">
    <property type="entry name" value="LysR_HTH_N"/>
</dbReference>
<dbReference type="PROSITE" id="PS50931">
    <property type="entry name" value="HTH_LYSR"/>
    <property type="match status" value="1"/>
</dbReference>
<evidence type="ECO:0000313" key="7">
    <source>
        <dbReference type="Proteomes" id="UP001629432"/>
    </source>
</evidence>
<dbReference type="InterPro" id="IPR005119">
    <property type="entry name" value="LysR_subst-bd"/>
</dbReference>
<dbReference type="EMBL" id="JAQQCF010000022">
    <property type="protein sequence ID" value="MFM0639693.1"/>
    <property type="molecule type" value="Genomic_DNA"/>
</dbReference>